<accession>A0A2V1E3S2</accession>
<dbReference type="OrthoDB" id="3637487at2759"/>
<name>A0A2V1E3S2_9PLEO</name>
<gene>
    <name evidence="1" type="ORF">DM02DRAFT_668576</name>
</gene>
<protein>
    <recommendedName>
        <fullName evidence="3">F-box domain-containing protein</fullName>
    </recommendedName>
</protein>
<evidence type="ECO:0000313" key="2">
    <source>
        <dbReference type="Proteomes" id="UP000244855"/>
    </source>
</evidence>
<dbReference type="AlphaFoldDB" id="A0A2V1E3S2"/>
<dbReference type="EMBL" id="KZ805316">
    <property type="protein sequence ID" value="PVI05111.1"/>
    <property type="molecule type" value="Genomic_DNA"/>
</dbReference>
<dbReference type="Proteomes" id="UP000244855">
    <property type="component" value="Unassembled WGS sequence"/>
</dbReference>
<proteinExistence type="predicted"/>
<evidence type="ECO:0008006" key="3">
    <source>
        <dbReference type="Google" id="ProtNLM"/>
    </source>
</evidence>
<evidence type="ECO:0000313" key="1">
    <source>
        <dbReference type="EMBL" id="PVI05111.1"/>
    </source>
</evidence>
<sequence length="347" mass="40318">MMLLDLPAEILFQIFEFVGSAYFRSSWKHLAICKEWSNYAIVACYRDFYVTPKKLARLRHIDSRYTWEGLFRIRNNAKSLEVELNEEDGDQLKILYSQGHGGGRFTRYQRRHDWAVRTDSHLSRLASVVGQSRKLRTLRILATPSSRFIYYHGESEYYDFLFPNTLKSFLLSANHLTTLDLDLSESELVYLVNAPRRLDDYHICSRIAELLTTLEKLRLRMRSICPELLRVPPHKTGLRLREVLINLSLRTHQPLMLVLLTASHACHCKHFPRTGNRLLKEDMEKQAQELVTHMAAPKMVRILSHETPASKMRAFDAMTGKYIMLGEDTECQGWDEPGEVIEKGSSN</sequence>
<dbReference type="STRING" id="97972.A0A2V1E3S2"/>
<keyword evidence="2" id="KW-1185">Reference proteome</keyword>
<organism evidence="1 2">
    <name type="scientific">Periconia macrospinosa</name>
    <dbReference type="NCBI Taxonomy" id="97972"/>
    <lineage>
        <taxon>Eukaryota</taxon>
        <taxon>Fungi</taxon>
        <taxon>Dikarya</taxon>
        <taxon>Ascomycota</taxon>
        <taxon>Pezizomycotina</taxon>
        <taxon>Dothideomycetes</taxon>
        <taxon>Pleosporomycetidae</taxon>
        <taxon>Pleosporales</taxon>
        <taxon>Massarineae</taxon>
        <taxon>Periconiaceae</taxon>
        <taxon>Periconia</taxon>
    </lineage>
</organism>
<reference evidence="1 2" key="1">
    <citation type="journal article" date="2018" name="Sci. Rep.">
        <title>Comparative genomics provides insights into the lifestyle and reveals functional heterogeneity of dark septate endophytic fungi.</title>
        <authorList>
            <person name="Knapp D.G."/>
            <person name="Nemeth J.B."/>
            <person name="Barry K."/>
            <person name="Hainaut M."/>
            <person name="Henrissat B."/>
            <person name="Johnson J."/>
            <person name="Kuo A."/>
            <person name="Lim J.H.P."/>
            <person name="Lipzen A."/>
            <person name="Nolan M."/>
            <person name="Ohm R.A."/>
            <person name="Tamas L."/>
            <person name="Grigoriev I.V."/>
            <person name="Spatafora J.W."/>
            <person name="Nagy L.G."/>
            <person name="Kovacs G.M."/>
        </authorList>
    </citation>
    <scope>NUCLEOTIDE SEQUENCE [LARGE SCALE GENOMIC DNA]</scope>
    <source>
        <strain evidence="1 2">DSE2036</strain>
    </source>
</reference>